<dbReference type="Proteomes" id="UP000672097">
    <property type="component" value="Unassembled WGS sequence"/>
</dbReference>
<gene>
    <name evidence="3" type="ORF">KAK11_03105</name>
</gene>
<dbReference type="Pfam" id="PF05163">
    <property type="entry name" value="DinB"/>
    <property type="match status" value="1"/>
</dbReference>
<sequence length="166" mass="18783">MSLTSLSSLFAQKSWANNELFSALAEVDAQAHPQVVHMATRMLNHIYVVDRIFRAHLLGEPHGYSATNTEATPELGALQFEVAETDGWYEAYVAQLSEAQLAERIHFRFTDGDGGTMSREEMLTHIVVHGFYHRGNVGQMLKSIEVAPPRDLYTKFLHLREPERRG</sequence>
<comment type="similarity">
    <text evidence="1">Belongs to the DinB family.</text>
</comment>
<evidence type="ECO:0000313" key="3">
    <source>
        <dbReference type="EMBL" id="MBQ0934303.1"/>
    </source>
</evidence>
<dbReference type="InterPro" id="IPR007837">
    <property type="entry name" value="DinB"/>
</dbReference>
<evidence type="ECO:0000256" key="1">
    <source>
        <dbReference type="ARBA" id="ARBA00008635"/>
    </source>
</evidence>
<organism evidence="3 4">
    <name type="scientific">Ideonella paludis</name>
    <dbReference type="NCBI Taxonomy" id="1233411"/>
    <lineage>
        <taxon>Bacteria</taxon>
        <taxon>Pseudomonadati</taxon>
        <taxon>Pseudomonadota</taxon>
        <taxon>Betaproteobacteria</taxon>
        <taxon>Burkholderiales</taxon>
        <taxon>Sphaerotilaceae</taxon>
        <taxon>Ideonella</taxon>
    </lineage>
</organism>
<dbReference type="RefSeq" id="WP_210806024.1">
    <property type="nucleotide sequence ID" value="NZ_JAGQDG010000001.1"/>
</dbReference>
<keyword evidence="2" id="KW-0479">Metal-binding</keyword>
<dbReference type="PANTHER" id="PTHR37302">
    <property type="entry name" value="SLR1116 PROTEIN"/>
    <property type="match status" value="1"/>
</dbReference>
<dbReference type="SUPFAM" id="SSF109854">
    <property type="entry name" value="DinB/YfiT-like putative metalloenzymes"/>
    <property type="match status" value="1"/>
</dbReference>
<dbReference type="EMBL" id="JAGQDG010000001">
    <property type="protein sequence ID" value="MBQ0934303.1"/>
    <property type="molecule type" value="Genomic_DNA"/>
</dbReference>
<reference evidence="3 4" key="1">
    <citation type="submission" date="2021-04" db="EMBL/GenBank/DDBJ databases">
        <title>The genome sequence of type strain Ideonella paludis KCTC 32238.</title>
        <authorList>
            <person name="Liu Y."/>
        </authorList>
    </citation>
    <scope>NUCLEOTIDE SEQUENCE [LARGE SCALE GENOMIC DNA]</scope>
    <source>
        <strain evidence="3 4">KCTC 32238</strain>
    </source>
</reference>
<name>A0ABS5DT35_9BURK</name>
<accession>A0ABS5DT35</accession>
<evidence type="ECO:0000256" key="2">
    <source>
        <dbReference type="ARBA" id="ARBA00022723"/>
    </source>
</evidence>
<dbReference type="InterPro" id="IPR034660">
    <property type="entry name" value="DinB/YfiT-like"/>
</dbReference>
<evidence type="ECO:0000313" key="4">
    <source>
        <dbReference type="Proteomes" id="UP000672097"/>
    </source>
</evidence>
<dbReference type="Gene3D" id="1.20.120.450">
    <property type="entry name" value="dinb family like domain"/>
    <property type="match status" value="1"/>
</dbReference>
<keyword evidence="4" id="KW-1185">Reference proteome</keyword>
<protein>
    <submittedName>
        <fullName evidence="3">DinB family protein</fullName>
    </submittedName>
</protein>
<dbReference type="PANTHER" id="PTHR37302:SF1">
    <property type="entry name" value="PROTEIN DINB"/>
    <property type="match status" value="1"/>
</dbReference>
<proteinExistence type="inferred from homology"/>
<comment type="caution">
    <text evidence="3">The sequence shown here is derived from an EMBL/GenBank/DDBJ whole genome shotgun (WGS) entry which is preliminary data.</text>
</comment>